<organism evidence="1 2">
    <name type="scientific">Gemmobacter caeni</name>
    <dbReference type="NCBI Taxonomy" id="589035"/>
    <lineage>
        <taxon>Bacteria</taxon>
        <taxon>Pseudomonadati</taxon>
        <taxon>Pseudomonadota</taxon>
        <taxon>Alphaproteobacteria</taxon>
        <taxon>Rhodobacterales</taxon>
        <taxon>Paracoccaceae</taxon>
        <taxon>Gemmobacter</taxon>
    </lineage>
</organism>
<keyword evidence="2" id="KW-1185">Reference proteome</keyword>
<dbReference type="OrthoDB" id="9795689at2"/>
<accession>A0A2T6A9A8</accession>
<evidence type="ECO:0000313" key="1">
    <source>
        <dbReference type="EMBL" id="PTX40396.1"/>
    </source>
</evidence>
<dbReference type="Gene3D" id="3.30.70.1210">
    <property type="entry name" value="Crispr-associated protein, domain 2"/>
    <property type="match status" value="1"/>
</dbReference>
<evidence type="ECO:0000313" key="2">
    <source>
        <dbReference type="Proteomes" id="UP000244224"/>
    </source>
</evidence>
<protein>
    <submittedName>
        <fullName evidence="1">CRISPR-associated Cse3 family protein</fullName>
    </submittedName>
</protein>
<dbReference type="EMBL" id="QBKP01000034">
    <property type="protein sequence ID" value="PTX40396.1"/>
    <property type="molecule type" value="Genomic_DNA"/>
</dbReference>
<sequence length="223" mass="24482">MTLYLSRLRLSRHPQARALDQLLNPEDPGQRLDAHHRLLWAAFSDGPDRRRDFLWRAEEAGAFLTLSSRPPVAGDLFDAPQVRDFAPVLTVGDRLSFALRANATRDRKGQGRVDVVMDALHGLPKAERAVARMGLAQQAGAEWLSRHGEAGGFHLIGVNVNDYSVMALPGHRGVRRGQPQFGILDMTGMLEVTDPAAFVARLAQGFGRARAFGCGLMLIRRAG</sequence>
<reference evidence="1 2" key="1">
    <citation type="submission" date="2018-04" db="EMBL/GenBank/DDBJ databases">
        <title>Genomic Encyclopedia of Archaeal and Bacterial Type Strains, Phase II (KMG-II): from individual species to whole genera.</title>
        <authorList>
            <person name="Goeker M."/>
        </authorList>
    </citation>
    <scope>NUCLEOTIDE SEQUENCE [LARGE SCALE GENOMIC DNA]</scope>
    <source>
        <strain evidence="1 2">DSM 21823</strain>
    </source>
</reference>
<proteinExistence type="predicted"/>
<dbReference type="SUPFAM" id="SSF117987">
    <property type="entry name" value="CRISPR-associated protein"/>
    <property type="match status" value="2"/>
</dbReference>
<dbReference type="Proteomes" id="UP000244224">
    <property type="component" value="Unassembled WGS sequence"/>
</dbReference>
<dbReference type="Pfam" id="PF08798">
    <property type="entry name" value="CRISPR_assoc"/>
    <property type="match status" value="1"/>
</dbReference>
<dbReference type="NCBIfam" id="TIGR01907">
    <property type="entry name" value="casE_Cse3"/>
    <property type="match status" value="1"/>
</dbReference>
<dbReference type="Gene3D" id="3.30.70.1200">
    <property type="entry name" value="Crispr-associated protein, domain 1"/>
    <property type="match status" value="1"/>
</dbReference>
<dbReference type="SMART" id="SM01101">
    <property type="entry name" value="CRISPR_assoc"/>
    <property type="match status" value="1"/>
</dbReference>
<dbReference type="AlphaFoldDB" id="A0A2T6A9A8"/>
<dbReference type="CDD" id="cd09727">
    <property type="entry name" value="Cas6_I-E"/>
    <property type="match status" value="1"/>
</dbReference>
<dbReference type="RefSeq" id="WP_108130880.1">
    <property type="nucleotide sequence ID" value="NZ_QBKP01000034.1"/>
</dbReference>
<dbReference type="InterPro" id="IPR010179">
    <property type="entry name" value="CRISPR-assoc_prot_Cse3"/>
</dbReference>
<name>A0A2T6A9A8_9RHOB</name>
<comment type="caution">
    <text evidence="1">The sequence shown here is derived from an EMBL/GenBank/DDBJ whole genome shotgun (WGS) entry which is preliminary data.</text>
</comment>
<gene>
    <name evidence="1" type="ORF">C8N34_13412</name>
</gene>